<dbReference type="Gene3D" id="3.40.30.10">
    <property type="entry name" value="Glutaredoxin"/>
    <property type="match status" value="1"/>
</dbReference>
<dbReference type="CDD" id="cd03207">
    <property type="entry name" value="GST_C_8"/>
    <property type="match status" value="1"/>
</dbReference>
<sequence>MILYHSPYSRSSTMITLLKELGAPAEAQVEVKIVSIRRSDGTGQPDPSNPHPEGKVPYLVNGADHVRERGAITTYLCEAFPQAGFAPMPGDPKRGQFLSWMAYYQGVMEPVLVAQFCEIDHPAYYATFRGLPEICATIRAALEGQDYLLGDKYSAADLLIASPFLFFTDLVPDDPVVAGWIARCGARPAVKATAQADQAELAAMT</sequence>
<dbReference type="InterPro" id="IPR004045">
    <property type="entry name" value="Glutathione_S-Trfase_N"/>
</dbReference>
<name>A0A074U7M7_9RHOB</name>
<proteinExistence type="predicted"/>
<dbReference type="Gene3D" id="1.20.1050.10">
    <property type="match status" value="1"/>
</dbReference>
<accession>A0A074U7M7</accession>
<evidence type="ECO:0000313" key="4">
    <source>
        <dbReference type="EMBL" id="KEP70692.1"/>
    </source>
</evidence>
<dbReference type="eggNOG" id="COG0625">
    <property type="taxonomic scope" value="Bacteria"/>
</dbReference>
<dbReference type="PROSITE" id="PS50404">
    <property type="entry name" value="GST_NTER"/>
    <property type="match status" value="1"/>
</dbReference>
<dbReference type="Pfam" id="PF13417">
    <property type="entry name" value="GST_N_3"/>
    <property type="match status" value="1"/>
</dbReference>
<dbReference type="PANTHER" id="PTHR44051">
    <property type="entry name" value="GLUTATHIONE S-TRANSFERASE-RELATED"/>
    <property type="match status" value="1"/>
</dbReference>
<dbReference type="InterPro" id="IPR010987">
    <property type="entry name" value="Glutathione-S-Trfase_C-like"/>
</dbReference>
<feature type="domain" description="GST N-terminal" evidence="2">
    <location>
        <begin position="1"/>
        <end position="84"/>
    </location>
</feature>
<dbReference type="InterPro" id="IPR036249">
    <property type="entry name" value="Thioredoxin-like_sf"/>
</dbReference>
<dbReference type="EMBL" id="JHEH01000005">
    <property type="protein sequence ID" value="KEP70692.1"/>
    <property type="molecule type" value="Genomic_DNA"/>
</dbReference>
<dbReference type="SUPFAM" id="SSF47616">
    <property type="entry name" value="GST C-terminal domain-like"/>
    <property type="match status" value="1"/>
</dbReference>
<evidence type="ECO:0000313" key="5">
    <source>
        <dbReference type="Proteomes" id="UP000027725"/>
    </source>
</evidence>
<organism evidence="4 5">
    <name type="scientific">Thioclava dalianensis</name>
    <dbReference type="NCBI Taxonomy" id="1185766"/>
    <lineage>
        <taxon>Bacteria</taxon>
        <taxon>Pseudomonadati</taxon>
        <taxon>Pseudomonadota</taxon>
        <taxon>Alphaproteobacteria</taxon>
        <taxon>Rhodobacterales</taxon>
        <taxon>Paracoccaceae</taxon>
        <taxon>Thioclava</taxon>
    </lineage>
</organism>
<reference evidence="4 5" key="1">
    <citation type="submission" date="2014-03" db="EMBL/GenBank/DDBJ databases">
        <title>The draft genome sequence of Thioclava dalianensis DLFJ1-1.</title>
        <authorList>
            <person name="Lai Q."/>
            <person name="Shao Z."/>
        </authorList>
    </citation>
    <scope>NUCLEOTIDE SEQUENCE [LARGE SCALE GENOMIC DNA]</scope>
    <source>
        <strain evidence="4 5">DLFJ1-1</strain>
    </source>
</reference>
<dbReference type="AlphaFoldDB" id="A0A074U7M7"/>
<keyword evidence="5" id="KW-1185">Reference proteome</keyword>
<dbReference type="InterPro" id="IPR036282">
    <property type="entry name" value="Glutathione-S-Trfase_C_sf"/>
</dbReference>
<comment type="caution">
    <text evidence="4">The sequence shown here is derived from an EMBL/GenBank/DDBJ whole genome shotgun (WGS) entry which is preliminary data.</text>
</comment>
<evidence type="ECO:0000259" key="3">
    <source>
        <dbReference type="PROSITE" id="PS50405"/>
    </source>
</evidence>
<dbReference type="PANTHER" id="PTHR44051:SF8">
    <property type="entry name" value="GLUTATHIONE S-TRANSFERASE GSTA"/>
    <property type="match status" value="1"/>
</dbReference>
<dbReference type="InterPro" id="IPR004046">
    <property type="entry name" value="GST_C"/>
</dbReference>
<dbReference type="Pfam" id="PF00043">
    <property type="entry name" value="GST_C"/>
    <property type="match status" value="1"/>
</dbReference>
<feature type="region of interest" description="Disordered" evidence="1">
    <location>
        <begin position="38"/>
        <end position="57"/>
    </location>
</feature>
<dbReference type="OrthoDB" id="5740960at2"/>
<gene>
    <name evidence="4" type="ORF">DL1_16470</name>
</gene>
<dbReference type="PROSITE" id="PS50405">
    <property type="entry name" value="GST_CTER"/>
    <property type="match status" value="1"/>
</dbReference>
<protein>
    <submittedName>
        <fullName evidence="4">Glutathione S-transferase</fullName>
    </submittedName>
</protein>
<feature type="domain" description="GST C-terminal" evidence="3">
    <location>
        <begin position="90"/>
        <end position="205"/>
    </location>
</feature>
<dbReference type="GO" id="GO:0016740">
    <property type="term" value="F:transferase activity"/>
    <property type="evidence" value="ECO:0007669"/>
    <property type="project" value="UniProtKB-KW"/>
</dbReference>
<evidence type="ECO:0000256" key="1">
    <source>
        <dbReference type="SAM" id="MobiDB-lite"/>
    </source>
</evidence>
<dbReference type="SUPFAM" id="SSF52833">
    <property type="entry name" value="Thioredoxin-like"/>
    <property type="match status" value="1"/>
</dbReference>
<dbReference type="RefSeq" id="WP_038064017.1">
    <property type="nucleotide sequence ID" value="NZ_FOVB01000002.1"/>
</dbReference>
<dbReference type="STRING" id="1185766.SAMN05216224_102137"/>
<keyword evidence="4" id="KW-0808">Transferase</keyword>
<dbReference type="Proteomes" id="UP000027725">
    <property type="component" value="Unassembled WGS sequence"/>
</dbReference>
<evidence type="ECO:0000259" key="2">
    <source>
        <dbReference type="PROSITE" id="PS50404"/>
    </source>
</evidence>